<dbReference type="Proteomes" id="UP001558613">
    <property type="component" value="Unassembled WGS sequence"/>
</dbReference>
<comment type="caution">
    <text evidence="2">The sequence shown here is derived from an EMBL/GenBank/DDBJ whole genome shotgun (WGS) entry which is preliminary data.</text>
</comment>
<gene>
    <name evidence="2" type="ORF">QQF64_001967</name>
</gene>
<feature type="compositionally biased region" description="Basic residues" evidence="1">
    <location>
        <begin position="68"/>
        <end position="77"/>
    </location>
</feature>
<feature type="compositionally biased region" description="Basic and acidic residues" evidence="1">
    <location>
        <begin position="20"/>
        <end position="34"/>
    </location>
</feature>
<evidence type="ECO:0000256" key="1">
    <source>
        <dbReference type="SAM" id="MobiDB-lite"/>
    </source>
</evidence>
<keyword evidence="3" id="KW-1185">Reference proteome</keyword>
<organism evidence="2 3">
    <name type="scientific">Cirrhinus molitorella</name>
    <name type="common">mud carp</name>
    <dbReference type="NCBI Taxonomy" id="172907"/>
    <lineage>
        <taxon>Eukaryota</taxon>
        <taxon>Metazoa</taxon>
        <taxon>Chordata</taxon>
        <taxon>Craniata</taxon>
        <taxon>Vertebrata</taxon>
        <taxon>Euteleostomi</taxon>
        <taxon>Actinopterygii</taxon>
        <taxon>Neopterygii</taxon>
        <taxon>Teleostei</taxon>
        <taxon>Ostariophysi</taxon>
        <taxon>Cypriniformes</taxon>
        <taxon>Cyprinidae</taxon>
        <taxon>Labeoninae</taxon>
        <taxon>Labeonini</taxon>
        <taxon>Cirrhinus</taxon>
    </lineage>
</organism>
<reference evidence="2 3" key="1">
    <citation type="submission" date="2023-09" db="EMBL/GenBank/DDBJ databases">
        <authorList>
            <person name="Wang M."/>
        </authorList>
    </citation>
    <scope>NUCLEOTIDE SEQUENCE [LARGE SCALE GENOMIC DNA]</scope>
    <source>
        <strain evidence="2">GT-2023</strain>
        <tissue evidence="2">Liver</tissue>
    </source>
</reference>
<evidence type="ECO:0000313" key="2">
    <source>
        <dbReference type="EMBL" id="KAL1266292.1"/>
    </source>
</evidence>
<sequence length="77" mass="8796">MNLNNTERTGRKRRPSGLGEHGESDVMLKQKRGDVQLQATFGRIKPEMRAAPSAPPILSHSQQERQKNRTAQHRRSH</sequence>
<accession>A0ABR3MNU1</accession>
<proteinExistence type="predicted"/>
<evidence type="ECO:0000313" key="3">
    <source>
        <dbReference type="Proteomes" id="UP001558613"/>
    </source>
</evidence>
<name>A0ABR3MNU1_9TELE</name>
<dbReference type="EMBL" id="JAYMGO010000010">
    <property type="protein sequence ID" value="KAL1266292.1"/>
    <property type="molecule type" value="Genomic_DNA"/>
</dbReference>
<protein>
    <submittedName>
        <fullName evidence="2">Uncharacterized protein</fullName>
    </submittedName>
</protein>
<feature type="region of interest" description="Disordered" evidence="1">
    <location>
        <begin position="1"/>
        <end position="77"/>
    </location>
</feature>